<comment type="cofactor">
    <cofactor evidence="6">
        <name>Mg(2+)</name>
        <dbReference type="ChEBI" id="CHEBI:18420"/>
    </cofactor>
</comment>
<dbReference type="SUPFAM" id="SSF53271">
    <property type="entry name" value="PRTase-like"/>
    <property type="match status" value="1"/>
</dbReference>
<keyword evidence="3 6" id="KW-0328">Glycosyltransferase</keyword>
<feature type="binding site" evidence="6">
    <location>
        <position position="90"/>
    </location>
    <ligand>
        <name>5-phospho-alpha-D-ribose 1-diphosphate</name>
        <dbReference type="ChEBI" id="CHEBI:58017"/>
        <note>ligand shared between dimeric partners</note>
    </ligand>
</feature>
<evidence type="ECO:0000256" key="2">
    <source>
        <dbReference type="ARBA" id="ARBA00011971"/>
    </source>
</evidence>
<feature type="binding site" evidence="6">
    <location>
        <position position="120"/>
    </location>
    <ligand>
        <name>orotate</name>
        <dbReference type="ChEBI" id="CHEBI:30839"/>
    </ligand>
</feature>
<comment type="function">
    <text evidence="6">Catalyzes the transfer of a ribosyl phosphate group from 5-phosphoribose 1-diphosphate to orotate, leading to the formation of orotidine monophosphate (OMP).</text>
</comment>
<dbReference type="GO" id="GO:0019856">
    <property type="term" value="P:pyrimidine nucleobase biosynthetic process"/>
    <property type="evidence" value="ECO:0007669"/>
    <property type="project" value="TreeGrafter"/>
</dbReference>
<dbReference type="EC" id="2.4.2.10" evidence="2 6"/>
<feature type="binding site" evidence="6">
    <location>
        <position position="148"/>
    </location>
    <ligand>
        <name>orotate</name>
        <dbReference type="ChEBI" id="CHEBI:30839"/>
    </ligand>
</feature>
<dbReference type="OrthoDB" id="9779060at2"/>
<comment type="similarity">
    <text evidence="6">Belongs to the purine/pyrimidine phosphoribosyltransferase family. PyrE subfamily.</text>
</comment>
<dbReference type="AlphaFoldDB" id="A0A1G6SUL7"/>
<evidence type="ECO:0000313" key="8">
    <source>
        <dbReference type="EMBL" id="SDD20314.1"/>
    </source>
</evidence>
<feature type="binding site" description="in other chain" evidence="6">
    <location>
        <begin position="116"/>
        <end position="124"/>
    </location>
    <ligand>
        <name>5-phospho-alpha-D-ribose 1-diphosphate</name>
        <dbReference type="ChEBI" id="CHEBI:58017"/>
        <note>ligand shared between dimeric partners</note>
    </ligand>
</feature>
<dbReference type="Proteomes" id="UP000198949">
    <property type="component" value="Unassembled WGS sequence"/>
</dbReference>
<dbReference type="Pfam" id="PF00156">
    <property type="entry name" value="Pribosyltran"/>
    <property type="match status" value="1"/>
</dbReference>
<keyword evidence="4 6" id="KW-0808">Transferase</keyword>
<dbReference type="GO" id="GO:0000287">
    <property type="term" value="F:magnesium ion binding"/>
    <property type="evidence" value="ECO:0007669"/>
    <property type="project" value="UniProtKB-UniRule"/>
</dbReference>
<dbReference type="InterPro" id="IPR000836">
    <property type="entry name" value="PRTase_dom"/>
</dbReference>
<name>A0A1G6SUL7_9ACTN</name>
<dbReference type="CDD" id="cd06223">
    <property type="entry name" value="PRTases_typeI"/>
    <property type="match status" value="1"/>
</dbReference>
<evidence type="ECO:0000256" key="3">
    <source>
        <dbReference type="ARBA" id="ARBA00022676"/>
    </source>
</evidence>
<gene>
    <name evidence="6" type="primary">pyrE</name>
    <name evidence="8" type="ORF">SAMN05216270_102293</name>
</gene>
<dbReference type="InterPro" id="IPR004467">
    <property type="entry name" value="Or_phspho_trans_dom"/>
</dbReference>
<feature type="binding site" description="in other chain" evidence="6">
    <location>
        <position position="24"/>
    </location>
    <ligand>
        <name>5-phospho-alpha-D-ribose 1-diphosphate</name>
        <dbReference type="ChEBI" id="CHEBI:58017"/>
        <note>ligand shared between dimeric partners</note>
    </ligand>
</feature>
<accession>A0A1G6SUL7</accession>
<evidence type="ECO:0000256" key="5">
    <source>
        <dbReference type="ARBA" id="ARBA00022975"/>
    </source>
</evidence>
<dbReference type="NCBIfam" id="TIGR00336">
    <property type="entry name" value="pyrE"/>
    <property type="match status" value="1"/>
</dbReference>
<organism evidence="8 9">
    <name type="scientific">Glycomyces harbinensis</name>
    <dbReference type="NCBI Taxonomy" id="58114"/>
    <lineage>
        <taxon>Bacteria</taxon>
        <taxon>Bacillati</taxon>
        <taxon>Actinomycetota</taxon>
        <taxon>Actinomycetes</taxon>
        <taxon>Glycomycetales</taxon>
        <taxon>Glycomycetaceae</taxon>
        <taxon>Glycomyces</taxon>
    </lineage>
</organism>
<dbReference type="GO" id="GO:0004588">
    <property type="term" value="F:orotate phosphoribosyltransferase activity"/>
    <property type="evidence" value="ECO:0007669"/>
    <property type="project" value="UniProtKB-UniRule"/>
</dbReference>
<dbReference type="InterPro" id="IPR029057">
    <property type="entry name" value="PRTase-like"/>
</dbReference>
<evidence type="ECO:0000256" key="4">
    <source>
        <dbReference type="ARBA" id="ARBA00022679"/>
    </source>
</evidence>
<sequence>MSNDSELARDIFNRSHLTGEFRLRSGVIAHEYFDKYLFESDPVLLRRIAEALAPLVPAHGVDSLAGLETGGIPIATILSQLTGLPTLFVRKEAKTYGTCRLAEGGEVEGRRLFIVEDVVTSGGAILDSVSELRERGAIVERAVCVIDRESGGSKNLAEAGIELEALFTMTELKAAGAN</sequence>
<feature type="binding site" description="in other chain" evidence="6">
    <location>
        <position position="91"/>
    </location>
    <ligand>
        <name>5-phospho-alpha-D-ribose 1-diphosphate</name>
        <dbReference type="ChEBI" id="CHEBI:58017"/>
        <note>ligand shared between dimeric partners</note>
    </ligand>
</feature>
<dbReference type="HAMAP" id="MF_01208">
    <property type="entry name" value="PyrE"/>
    <property type="match status" value="1"/>
</dbReference>
<proteinExistence type="inferred from homology"/>
<comment type="pathway">
    <text evidence="1 6">Pyrimidine metabolism; UMP biosynthesis via de novo pathway; UMP from orotate: step 1/2.</text>
</comment>
<dbReference type="GO" id="GO:0044205">
    <property type="term" value="P:'de novo' UMP biosynthetic process"/>
    <property type="evidence" value="ECO:0007669"/>
    <property type="project" value="UniProtKB-UniRule"/>
</dbReference>
<evidence type="ECO:0000313" key="9">
    <source>
        <dbReference type="Proteomes" id="UP000198949"/>
    </source>
</evidence>
<dbReference type="PANTHER" id="PTHR19278">
    <property type="entry name" value="OROTATE PHOSPHORIBOSYLTRANSFERASE"/>
    <property type="match status" value="1"/>
</dbReference>
<keyword evidence="5 6" id="KW-0665">Pyrimidine biosynthesis</keyword>
<comment type="catalytic activity">
    <reaction evidence="6">
        <text>orotidine 5'-phosphate + diphosphate = orotate + 5-phospho-alpha-D-ribose 1-diphosphate</text>
        <dbReference type="Rhea" id="RHEA:10380"/>
        <dbReference type="ChEBI" id="CHEBI:30839"/>
        <dbReference type="ChEBI" id="CHEBI:33019"/>
        <dbReference type="ChEBI" id="CHEBI:57538"/>
        <dbReference type="ChEBI" id="CHEBI:58017"/>
        <dbReference type="EC" id="2.4.2.10"/>
    </reaction>
</comment>
<reference evidence="9" key="1">
    <citation type="submission" date="2016-10" db="EMBL/GenBank/DDBJ databases">
        <authorList>
            <person name="Varghese N."/>
            <person name="Submissions S."/>
        </authorList>
    </citation>
    <scope>NUCLEOTIDE SEQUENCE [LARGE SCALE GENOMIC DNA]</scope>
    <source>
        <strain evidence="9">CGMCC 4.3516</strain>
    </source>
</reference>
<evidence type="ECO:0000256" key="1">
    <source>
        <dbReference type="ARBA" id="ARBA00004889"/>
    </source>
</evidence>
<dbReference type="InterPro" id="IPR023031">
    <property type="entry name" value="OPRT"/>
</dbReference>
<comment type="caution">
    <text evidence="6">Lacks conserved residue(s) required for the propagation of feature annotation.</text>
</comment>
<feature type="binding site" evidence="6">
    <location>
        <position position="94"/>
    </location>
    <ligand>
        <name>5-phospho-alpha-D-ribose 1-diphosphate</name>
        <dbReference type="ChEBI" id="CHEBI:58017"/>
        <note>ligand shared between dimeric partners</note>
    </ligand>
</feature>
<dbReference type="STRING" id="58114.SAMN05216270_102293"/>
<dbReference type="Gene3D" id="3.40.50.2020">
    <property type="match status" value="1"/>
</dbReference>
<keyword evidence="9" id="KW-1185">Reference proteome</keyword>
<evidence type="ECO:0000259" key="7">
    <source>
        <dbReference type="Pfam" id="PF00156"/>
    </source>
</evidence>
<comment type="subunit">
    <text evidence="6">Homodimer.</text>
</comment>
<protein>
    <recommendedName>
        <fullName evidence="2 6">Orotate phosphoribosyltransferase</fullName>
        <shortName evidence="6">OPRT</shortName>
        <shortName evidence="6">OPRTase</shortName>
        <ecNumber evidence="2 6">2.4.2.10</ecNumber>
    </recommendedName>
</protein>
<evidence type="ECO:0000256" key="6">
    <source>
        <dbReference type="HAMAP-Rule" id="MF_01208"/>
    </source>
</evidence>
<dbReference type="RefSeq" id="WP_091029527.1">
    <property type="nucleotide sequence ID" value="NZ_FNAD01000002.1"/>
</dbReference>
<dbReference type="UniPathway" id="UPA00070">
    <property type="reaction ID" value="UER00119"/>
</dbReference>
<dbReference type="PANTHER" id="PTHR19278:SF9">
    <property type="entry name" value="URIDINE 5'-MONOPHOSPHATE SYNTHASE"/>
    <property type="match status" value="1"/>
</dbReference>
<feature type="domain" description="Phosphoribosyltransferase" evidence="7">
    <location>
        <begin position="60"/>
        <end position="153"/>
    </location>
</feature>
<keyword evidence="6" id="KW-0460">Magnesium</keyword>
<dbReference type="EMBL" id="FNAD01000002">
    <property type="protein sequence ID" value="SDD20314.1"/>
    <property type="molecule type" value="Genomic_DNA"/>
</dbReference>